<organism evidence="1 2">
    <name type="scientific">Ceratocystis fimbriata CBS 114723</name>
    <dbReference type="NCBI Taxonomy" id="1035309"/>
    <lineage>
        <taxon>Eukaryota</taxon>
        <taxon>Fungi</taxon>
        <taxon>Dikarya</taxon>
        <taxon>Ascomycota</taxon>
        <taxon>Pezizomycotina</taxon>
        <taxon>Sordariomycetes</taxon>
        <taxon>Hypocreomycetidae</taxon>
        <taxon>Microascales</taxon>
        <taxon>Ceratocystidaceae</taxon>
        <taxon>Ceratocystis</taxon>
    </lineage>
</organism>
<proteinExistence type="predicted"/>
<reference evidence="1 2" key="2">
    <citation type="journal article" date="2013" name="IMA Fungus">
        <title>IMA Genome-F 1: Ceratocystis fimbriata: Draft nuclear genome sequence for the plant pathogen, Ceratocystis fimbriata.</title>
        <authorList>
            <person name="Wilken P.M."/>
            <person name="Steenkamp E.T."/>
            <person name="Wingfield M.J."/>
            <person name="de Beer Z.W."/>
            <person name="Wingfield B.D."/>
        </authorList>
    </citation>
    <scope>NUCLEOTIDE SEQUENCE [LARGE SCALE GENOMIC DNA]</scope>
    <source>
        <strain evidence="1 2">CBS 114723</strain>
    </source>
</reference>
<protein>
    <submittedName>
        <fullName evidence="1">Uncharacterized protein</fullName>
    </submittedName>
</protein>
<name>A0A2C5X013_9PEZI</name>
<gene>
    <name evidence="1" type="ORF">CFIMG_008721RA00001</name>
</gene>
<reference evidence="1 2" key="1">
    <citation type="journal article" date="2013" name="Fungal Biol.">
        <title>Analysis of microsatellite markers in the genome of the plant pathogen Ceratocystis fimbriata.</title>
        <authorList>
            <person name="Simpson M.C."/>
            <person name="Wilken P.M."/>
            <person name="Coetzee M.P."/>
            <person name="Wingfield M.J."/>
            <person name="Wingfield B.D."/>
        </authorList>
    </citation>
    <scope>NUCLEOTIDE SEQUENCE [LARGE SCALE GENOMIC DNA]</scope>
    <source>
        <strain evidence="1 2">CBS 114723</strain>
    </source>
</reference>
<dbReference type="AlphaFoldDB" id="A0A2C5X013"/>
<sequence length="177" mass="20018">MTIHYNLRSIRAPATALRFPPAPHFPPDSPIAHNQALIALPSNFRPVHLLSRSICLYAVPPATPTPRLLSKWFTPHFLSQWTAGPLSKNAPCMLQIGAGGRAACHACLRHMVERECKFESWYAESQLEKIRETEEDGWMWTYTYTYGLQAAIRVLNAVEQGGLISSKVDYREGEPEW</sequence>
<dbReference type="Proteomes" id="UP000222788">
    <property type="component" value="Unassembled WGS sequence"/>
</dbReference>
<dbReference type="EMBL" id="APWK03000097">
    <property type="protein sequence ID" value="PHH51322.1"/>
    <property type="molecule type" value="Genomic_DNA"/>
</dbReference>
<accession>A0A2C5X013</accession>
<evidence type="ECO:0000313" key="1">
    <source>
        <dbReference type="EMBL" id="PHH51322.1"/>
    </source>
</evidence>
<evidence type="ECO:0000313" key="2">
    <source>
        <dbReference type="Proteomes" id="UP000222788"/>
    </source>
</evidence>
<keyword evidence="2" id="KW-1185">Reference proteome</keyword>
<comment type="caution">
    <text evidence="1">The sequence shown here is derived from an EMBL/GenBank/DDBJ whole genome shotgun (WGS) entry which is preliminary data.</text>
</comment>